<feature type="transmembrane region" description="Helical" evidence="2">
    <location>
        <begin position="611"/>
        <end position="632"/>
    </location>
</feature>
<dbReference type="VEuPathDB" id="ToxoDB:LOC34619034"/>
<feature type="compositionally biased region" description="Low complexity" evidence="1">
    <location>
        <begin position="217"/>
        <end position="235"/>
    </location>
</feature>
<dbReference type="AlphaFoldDB" id="A0A1D3CTT3"/>
<evidence type="ECO:0000313" key="3">
    <source>
        <dbReference type="EMBL" id="OEH74611.1"/>
    </source>
</evidence>
<feature type="transmembrane region" description="Helical" evidence="2">
    <location>
        <begin position="440"/>
        <end position="459"/>
    </location>
</feature>
<evidence type="ECO:0000256" key="2">
    <source>
        <dbReference type="SAM" id="Phobius"/>
    </source>
</evidence>
<dbReference type="VEuPathDB" id="ToxoDB:cyc_02138"/>
<feature type="compositionally biased region" description="Basic and acidic residues" evidence="1">
    <location>
        <begin position="271"/>
        <end position="287"/>
    </location>
</feature>
<evidence type="ECO:0000313" key="4">
    <source>
        <dbReference type="Proteomes" id="UP000095192"/>
    </source>
</evidence>
<name>A0A1D3CTT3_9EIME</name>
<feature type="region of interest" description="Disordered" evidence="1">
    <location>
        <begin position="47"/>
        <end position="73"/>
    </location>
</feature>
<keyword evidence="2" id="KW-1133">Transmembrane helix</keyword>
<keyword evidence="2 3" id="KW-0812">Transmembrane</keyword>
<feature type="region of interest" description="Disordered" evidence="1">
    <location>
        <begin position="217"/>
        <end position="238"/>
    </location>
</feature>
<feature type="transmembrane region" description="Helical" evidence="2">
    <location>
        <begin position="644"/>
        <end position="666"/>
    </location>
</feature>
<keyword evidence="4" id="KW-1185">Reference proteome</keyword>
<comment type="caution">
    <text evidence="3">The sequence shown here is derived from an EMBL/GenBank/DDBJ whole genome shotgun (WGS) entry which is preliminary data.</text>
</comment>
<keyword evidence="2" id="KW-0472">Membrane</keyword>
<proteinExistence type="predicted"/>
<dbReference type="Proteomes" id="UP000095192">
    <property type="component" value="Unassembled WGS sequence"/>
</dbReference>
<reference evidence="3 4" key="1">
    <citation type="journal article" date="2016" name="BMC Genomics">
        <title>Comparative genomics reveals Cyclospora cayetanensis possesses coccidia-like metabolism and invasion components but unique surface antigens.</title>
        <authorList>
            <person name="Liu S."/>
            <person name="Wang L."/>
            <person name="Zheng H."/>
            <person name="Xu Z."/>
            <person name="Roellig D.M."/>
            <person name="Li N."/>
            <person name="Frace M.A."/>
            <person name="Tang K."/>
            <person name="Arrowood M.J."/>
            <person name="Moss D.M."/>
            <person name="Zhang L."/>
            <person name="Feng Y."/>
            <person name="Xiao L."/>
        </authorList>
    </citation>
    <scope>NUCLEOTIDE SEQUENCE [LARGE SCALE GENOMIC DNA]</scope>
    <source>
        <strain evidence="3 4">CHN_HEN01</strain>
    </source>
</reference>
<sequence length="697" mass="76708">MHMLPLCRVPYLVNSQLPPKDVPHVGMEKGGTVTIDLRLLPSNYKNNLPSRAPRYPKAFPKAPPQHGETPSRGSYEAFQLQQQELSHRQAHLRYAEELSSGTPPNGGSMKPPPTTMLLHTGADEGPLAALSSTFPLLAHAGRRLSHILTSAQEEAALQQPPEEQQKSLLSSLSGVSTAAKIALEGLLGASARGFGARGPPLLLSSLSSSASTPHAASVTTSAAAPDAEPSAAVSSRTAADVAKLVPTTRMTRRRDCSRQLRKGLVGCPEWERERPSEAHQREGEREGSLSAPRLWAPHPHSTTWKERDGRVFCACDSAAVRQLAKVDAEEALQEDLVHSVNNTSLLLLDHAQLQLPFTGPSLQATITIPRKDRYALVLLNADGLDLKLYGTVSFYGPTQHHLSLEQKYLPETVAGLMVLNLIAACTLGVVQLTKWRGQNLFVTMLFMVNFSLAALAFGLDWKQAAIVEATGRRPAALWVASRLMRKLQDVSQLLVFIFISLGFRIVRQRLSRLEIQFIAGLAVISLYLGVFEETRYIFHAAGYVRVLIAVHSNIVVLHESPPPSRSPPCTKAPHLLVDVHSLLQNQIADSSLTPAVASLYPKLAAYQRFRWIFFAFLLKPVFSVFFKVTFLGPIYEQLLSWDEWIFVIFENGTDLLVLAALCWDFCPPRSFKVLQLVVPNSGDATGEQPERELVWDD</sequence>
<feature type="transmembrane region" description="Helical" evidence="2">
    <location>
        <begin position="413"/>
        <end position="433"/>
    </location>
</feature>
<accession>A0A1D3CTT3</accession>
<protein>
    <submittedName>
        <fullName evidence="3">Lung seven transmembrane</fullName>
    </submittedName>
</protein>
<organism evidence="3 4">
    <name type="scientific">Cyclospora cayetanensis</name>
    <dbReference type="NCBI Taxonomy" id="88456"/>
    <lineage>
        <taxon>Eukaryota</taxon>
        <taxon>Sar</taxon>
        <taxon>Alveolata</taxon>
        <taxon>Apicomplexa</taxon>
        <taxon>Conoidasida</taxon>
        <taxon>Coccidia</taxon>
        <taxon>Eucoccidiorida</taxon>
        <taxon>Eimeriorina</taxon>
        <taxon>Eimeriidae</taxon>
        <taxon>Cyclospora</taxon>
    </lineage>
</organism>
<dbReference type="InParanoid" id="A0A1D3CTT3"/>
<dbReference type="EMBL" id="JROU02001989">
    <property type="protein sequence ID" value="OEH74611.1"/>
    <property type="molecule type" value="Genomic_DNA"/>
</dbReference>
<gene>
    <name evidence="3" type="ORF">cyc_02138</name>
</gene>
<feature type="transmembrane region" description="Helical" evidence="2">
    <location>
        <begin position="490"/>
        <end position="506"/>
    </location>
</feature>
<feature type="region of interest" description="Disordered" evidence="1">
    <location>
        <begin position="271"/>
        <end position="301"/>
    </location>
</feature>
<evidence type="ECO:0000256" key="1">
    <source>
        <dbReference type="SAM" id="MobiDB-lite"/>
    </source>
</evidence>